<evidence type="ECO:0000313" key="3">
    <source>
        <dbReference type="Proteomes" id="UP000825008"/>
    </source>
</evidence>
<dbReference type="Proteomes" id="UP000825008">
    <property type="component" value="Chromosome"/>
</dbReference>
<proteinExistence type="predicted"/>
<dbReference type="Pfam" id="PF24831">
    <property type="entry name" value="DUF7715"/>
    <property type="match status" value="1"/>
</dbReference>
<sequence length="136" mass="14671">MRVLVATALTQGDRSGDYCYCVEGEPVWIQEPCDRDRRDPNGGCGCSRGFAGAASHRATTTARVADLSLTRDELITAMRMSLADGGWPAEWAEAVIDDNLAIASVHATGTVIEREFDEFRARTAGPQHAHAHSPLS</sequence>
<feature type="domain" description="DUF7715" evidence="1">
    <location>
        <begin position="1"/>
        <end position="123"/>
    </location>
</feature>
<gene>
    <name evidence="2" type="ORF">K3U94_16380</name>
</gene>
<accession>A0A9X7ZDI9</accession>
<dbReference type="KEGG" id="mher:K3U94_16380"/>
<protein>
    <recommendedName>
        <fullName evidence="1">DUF7715 domain-containing protein</fullName>
    </recommendedName>
</protein>
<evidence type="ECO:0000313" key="2">
    <source>
        <dbReference type="EMBL" id="QZA06576.1"/>
    </source>
</evidence>
<evidence type="ECO:0000259" key="1">
    <source>
        <dbReference type="Pfam" id="PF24831"/>
    </source>
</evidence>
<reference evidence="2" key="1">
    <citation type="submission" date="2021-08" db="EMBL/GenBank/DDBJ databases">
        <title>Whole genome sequencing of non-tuberculosis mycobacteria type-strains.</title>
        <authorList>
            <person name="Igarashi Y."/>
            <person name="Osugi A."/>
            <person name="Mitarai S."/>
        </authorList>
    </citation>
    <scope>NUCLEOTIDE SEQUENCE</scope>
    <source>
        <strain evidence="2">JCM 30995</strain>
    </source>
</reference>
<name>A0A9X7ZDI9_9MYCO</name>
<dbReference type="InterPro" id="IPR056132">
    <property type="entry name" value="DUF7715"/>
</dbReference>
<dbReference type="AlphaFoldDB" id="A0A9X7ZDI9"/>
<dbReference type="EMBL" id="CP080997">
    <property type="protein sequence ID" value="QZA06576.1"/>
    <property type="molecule type" value="Genomic_DNA"/>
</dbReference>
<dbReference type="RefSeq" id="WP_220694396.1">
    <property type="nucleotide sequence ID" value="NZ_CP080997.1"/>
</dbReference>
<organism evidence="2 3">
    <name type="scientific">Mycolicibacter heraklionensis</name>
    <dbReference type="NCBI Taxonomy" id="512402"/>
    <lineage>
        <taxon>Bacteria</taxon>
        <taxon>Bacillati</taxon>
        <taxon>Actinomycetota</taxon>
        <taxon>Actinomycetes</taxon>
        <taxon>Mycobacteriales</taxon>
        <taxon>Mycobacteriaceae</taxon>
        <taxon>Mycolicibacter</taxon>
    </lineage>
</organism>